<dbReference type="RefSeq" id="WP_377816929.1">
    <property type="nucleotide sequence ID" value="NZ_JBHRSJ010000035.1"/>
</dbReference>
<reference evidence="2" key="1">
    <citation type="journal article" date="2019" name="Int. J. Syst. Evol. Microbiol.">
        <title>The Global Catalogue of Microorganisms (GCM) 10K type strain sequencing project: providing services to taxonomists for standard genome sequencing and annotation.</title>
        <authorList>
            <consortium name="The Broad Institute Genomics Platform"/>
            <consortium name="The Broad Institute Genome Sequencing Center for Infectious Disease"/>
            <person name="Wu L."/>
            <person name="Ma J."/>
        </authorList>
    </citation>
    <scope>NUCLEOTIDE SEQUENCE [LARGE SCALE GENOMIC DNA]</scope>
    <source>
        <strain evidence="2">KCTC 62195</strain>
    </source>
</reference>
<sequence>MTRDELIQEFRVQTQDLIDPYLWRTPWVANWLEEAEAEACIRGRLLHVADDPALCEIAIAPGQRVYPLHPMLYELDHLGIKEAGEARRRPVRLVSTEYLDAHLPDWRDHSGRVEYVVQDDTSLRLVPTPTAAGTLLLEGYRLPLGSLAASGSARPEINDAHHRHLIDWALFRAFSMPTAETLDLTRAQVAAQSFERYFGPRPDSDLRRITREDVEHHNTAWV</sequence>
<dbReference type="InterPro" id="IPR056209">
    <property type="entry name" value="SU10_adaptor"/>
</dbReference>
<comment type="caution">
    <text evidence="1">The sequence shown here is derived from an EMBL/GenBank/DDBJ whole genome shotgun (WGS) entry which is preliminary data.</text>
</comment>
<gene>
    <name evidence="1" type="ORF">ACFOJE_20980</name>
</gene>
<proteinExistence type="predicted"/>
<dbReference type="Proteomes" id="UP001595457">
    <property type="component" value="Unassembled WGS sequence"/>
</dbReference>
<evidence type="ECO:0000313" key="2">
    <source>
        <dbReference type="Proteomes" id="UP001595457"/>
    </source>
</evidence>
<evidence type="ECO:0000313" key="1">
    <source>
        <dbReference type="EMBL" id="MFC2974670.1"/>
    </source>
</evidence>
<organism evidence="1 2">
    <name type="scientific">Azotobacter bryophylli</name>
    <dbReference type="NCBI Taxonomy" id="1986537"/>
    <lineage>
        <taxon>Bacteria</taxon>
        <taxon>Pseudomonadati</taxon>
        <taxon>Pseudomonadota</taxon>
        <taxon>Gammaproteobacteria</taxon>
        <taxon>Pseudomonadales</taxon>
        <taxon>Pseudomonadaceae</taxon>
        <taxon>Azotobacter</taxon>
    </lineage>
</organism>
<name>A0ABV7AZZ3_9GAMM</name>
<dbReference type="EMBL" id="JBHRSJ010000035">
    <property type="protein sequence ID" value="MFC2974670.1"/>
    <property type="molecule type" value="Genomic_DNA"/>
</dbReference>
<keyword evidence="2" id="KW-1185">Reference proteome</keyword>
<accession>A0ABV7AZZ3</accession>
<protein>
    <submittedName>
        <fullName evidence="1">DUF6682 family protein</fullName>
    </submittedName>
</protein>
<dbReference type="Pfam" id="PF24175">
    <property type="entry name" value="SU10_adaptor"/>
    <property type="match status" value="1"/>
</dbReference>